<dbReference type="GO" id="GO:0004497">
    <property type="term" value="F:monooxygenase activity"/>
    <property type="evidence" value="ECO:0007669"/>
    <property type="project" value="UniProtKB-KW"/>
</dbReference>
<name>A0A4R7V2N8_9PSEU</name>
<dbReference type="Gene3D" id="3.50.50.60">
    <property type="entry name" value="FAD/NAD(P)-binding domain"/>
    <property type="match status" value="1"/>
</dbReference>
<dbReference type="InterPro" id="IPR036188">
    <property type="entry name" value="FAD/NAD-bd_sf"/>
</dbReference>
<proteinExistence type="predicted"/>
<dbReference type="RefSeq" id="WP_133906851.1">
    <property type="nucleotide sequence ID" value="NZ_SOCP01000015.1"/>
</dbReference>
<protein>
    <submittedName>
        <fullName evidence="4">2-polyprenyl-6-methoxyphenol hydroxylase-like FAD-dependent oxidoreductase</fullName>
    </submittedName>
</protein>
<dbReference type="InterPro" id="IPR050493">
    <property type="entry name" value="FAD-dep_Monooxygenase_BioMet"/>
</dbReference>
<dbReference type="InterPro" id="IPR002938">
    <property type="entry name" value="FAD-bd"/>
</dbReference>
<dbReference type="EMBL" id="SOCP01000015">
    <property type="protein sequence ID" value="TDV43628.1"/>
    <property type="molecule type" value="Genomic_DNA"/>
</dbReference>
<keyword evidence="2" id="KW-0503">Monooxygenase</keyword>
<feature type="domain" description="FAD-binding" evidence="3">
    <location>
        <begin position="2"/>
        <end position="327"/>
    </location>
</feature>
<dbReference type="PANTHER" id="PTHR13789:SF309">
    <property type="entry name" value="PUTATIVE (AFU_ORTHOLOGUE AFUA_6G14510)-RELATED"/>
    <property type="match status" value="1"/>
</dbReference>
<sequence>MQVTIAGGGVAGSVSAIALRRIGADVTVYEAYPDPAAALGGFVSIANNGMRALAAVDCLDAVQAYGADIPLQRIWSSTGRLLAENLRGRRSIDPIHSITIPRADLVRVLRDAAVRAGAQIVTGRRVVDATQTGDRVHATLDDGATVDSDLLVGADGIWSTVRGVLDTDAPRPAYSGIYTVFGHSSTPTEPGVFNMVMGRGGAFLFGAGEDTTWWAAQVIDPNPDLDAVDLDTLRDRYRHEPQALAFLADVTDMRRPTRDHVVAPVPRWRSDRIVLVGDAAHPVGAGQGASMAMEDVIVLAQRLATEPVPTALASYEDARRARITRMLKVGKDNRAHKKAVGPVRRRVTDAVMTFGLKHFYEKATGWLYAYDVGELPVRA</sequence>
<comment type="caution">
    <text evidence="4">The sequence shown here is derived from an EMBL/GenBank/DDBJ whole genome shotgun (WGS) entry which is preliminary data.</text>
</comment>
<evidence type="ECO:0000256" key="2">
    <source>
        <dbReference type="ARBA" id="ARBA00023033"/>
    </source>
</evidence>
<dbReference type="AlphaFoldDB" id="A0A4R7V2N8"/>
<evidence type="ECO:0000313" key="4">
    <source>
        <dbReference type="EMBL" id="TDV43628.1"/>
    </source>
</evidence>
<dbReference type="Proteomes" id="UP000294927">
    <property type="component" value="Unassembled WGS sequence"/>
</dbReference>
<dbReference type="Pfam" id="PF01494">
    <property type="entry name" value="FAD_binding_3"/>
    <property type="match status" value="1"/>
</dbReference>
<organism evidence="4 5">
    <name type="scientific">Actinophytocola oryzae</name>
    <dbReference type="NCBI Taxonomy" id="502181"/>
    <lineage>
        <taxon>Bacteria</taxon>
        <taxon>Bacillati</taxon>
        <taxon>Actinomycetota</taxon>
        <taxon>Actinomycetes</taxon>
        <taxon>Pseudonocardiales</taxon>
        <taxon>Pseudonocardiaceae</taxon>
    </lineage>
</organism>
<gene>
    <name evidence="4" type="ORF">CLV71_11590</name>
</gene>
<dbReference type="GO" id="GO:0071949">
    <property type="term" value="F:FAD binding"/>
    <property type="evidence" value="ECO:0007669"/>
    <property type="project" value="InterPro"/>
</dbReference>
<accession>A0A4R7V2N8</accession>
<evidence type="ECO:0000259" key="3">
    <source>
        <dbReference type="Pfam" id="PF01494"/>
    </source>
</evidence>
<dbReference type="OrthoDB" id="9782160at2"/>
<dbReference type="SUPFAM" id="SSF51905">
    <property type="entry name" value="FAD/NAD(P)-binding domain"/>
    <property type="match status" value="1"/>
</dbReference>
<dbReference type="PANTHER" id="PTHR13789">
    <property type="entry name" value="MONOOXYGENASE"/>
    <property type="match status" value="1"/>
</dbReference>
<keyword evidence="5" id="KW-1185">Reference proteome</keyword>
<evidence type="ECO:0000256" key="1">
    <source>
        <dbReference type="ARBA" id="ARBA00023002"/>
    </source>
</evidence>
<keyword evidence="1" id="KW-0560">Oxidoreductase</keyword>
<dbReference type="PRINTS" id="PR00420">
    <property type="entry name" value="RNGMNOXGNASE"/>
</dbReference>
<reference evidence="4 5" key="1">
    <citation type="submission" date="2019-03" db="EMBL/GenBank/DDBJ databases">
        <title>Genomic Encyclopedia of Archaeal and Bacterial Type Strains, Phase II (KMG-II): from individual species to whole genera.</title>
        <authorList>
            <person name="Goeker M."/>
        </authorList>
    </citation>
    <scope>NUCLEOTIDE SEQUENCE [LARGE SCALE GENOMIC DNA]</scope>
    <source>
        <strain evidence="4 5">DSM 45499</strain>
    </source>
</reference>
<evidence type="ECO:0000313" key="5">
    <source>
        <dbReference type="Proteomes" id="UP000294927"/>
    </source>
</evidence>